<dbReference type="RefSeq" id="WP_075803406.1">
    <property type="nucleotide sequence ID" value="NZ_MKZO01000021.1"/>
</dbReference>
<proteinExistence type="predicted"/>
<organism evidence="2 3">
    <name type="scientific">Pseudomonas putida</name>
    <name type="common">Arthrobacter siderocapsulatus</name>
    <dbReference type="NCBI Taxonomy" id="303"/>
    <lineage>
        <taxon>Bacteria</taxon>
        <taxon>Pseudomonadati</taxon>
        <taxon>Pseudomonadota</taxon>
        <taxon>Gammaproteobacteria</taxon>
        <taxon>Pseudomonadales</taxon>
        <taxon>Pseudomonadaceae</taxon>
        <taxon>Pseudomonas</taxon>
    </lineage>
</organism>
<evidence type="ECO:0000313" key="2">
    <source>
        <dbReference type="EMBL" id="OLS62527.1"/>
    </source>
</evidence>
<dbReference type="OrthoDB" id="9993699at2"/>
<comment type="caution">
    <text evidence="2">The sequence shown here is derived from an EMBL/GenBank/DDBJ whole genome shotgun (WGS) entry which is preliminary data.</text>
</comment>
<reference evidence="2 3" key="1">
    <citation type="submission" date="2016-10" db="EMBL/GenBank/DDBJ databases">
        <title>Genome Sequence of Pseudomonas putida GM4FR.</title>
        <authorList>
            <person name="Poehlein A."/>
            <person name="Wemheuer F."/>
            <person name="Hollensteiner J."/>
            <person name="Wemheuer B."/>
        </authorList>
    </citation>
    <scope>NUCLEOTIDE SEQUENCE [LARGE SCALE GENOMIC DNA]</scope>
    <source>
        <strain evidence="2 3">GM4FR</strain>
    </source>
</reference>
<accession>A0A1Q9R555</accession>
<evidence type="ECO:0000313" key="3">
    <source>
        <dbReference type="Proteomes" id="UP000186736"/>
    </source>
</evidence>
<protein>
    <submittedName>
        <fullName evidence="2">Uncharacterized protein</fullName>
    </submittedName>
</protein>
<keyword evidence="1" id="KW-0175">Coiled coil</keyword>
<sequence length="139" mass="15077">MADLVVRVTGLQANTDKAVLRMQTPMKPLDKEASELDRQGSDAMGTLFALEQGKENQQDLLRRTRELIQEAQKRLQQEQQKLDRLAAEAAENPSASAALSAQRTTVSAANAQLLALHAQLIQLMSQAPGVSVGRVDTTA</sequence>
<feature type="coiled-coil region" evidence="1">
    <location>
        <begin position="50"/>
        <end position="92"/>
    </location>
</feature>
<dbReference type="Proteomes" id="UP000186736">
    <property type="component" value="Unassembled WGS sequence"/>
</dbReference>
<gene>
    <name evidence="2" type="ORF">PSEMO_24770</name>
</gene>
<dbReference type="EMBL" id="MKZO01000021">
    <property type="protein sequence ID" value="OLS62527.1"/>
    <property type="molecule type" value="Genomic_DNA"/>
</dbReference>
<dbReference type="AlphaFoldDB" id="A0A1Q9R555"/>
<name>A0A1Q9R555_PSEPU</name>
<evidence type="ECO:0000256" key="1">
    <source>
        <dbReference type="SAM" id="Coils"/>
    </source>
</evidence>